<sequence>MSIRIISFFCLIVLATKLFAVRSLTGTWDGMTFTFDENKPFFYYLEAEGRFYNRSEVDAALARVAVGHTIKHFKLWLGYDYFQSLDSRRRTIQAVWQQLFITLVNSNSLEWTYYSRFEERFFSLEPGTAYRNRNQSTLILKNFFPNQISPLLTGELFVNVNHPTWVSRKTISQTRYFIGVQKPITESVMLALGYLNVNVFRNHETVRENIARIRFAVNFE</sequence>
<accession>A0A917JUT2</accession>
<comment type="caution">
    <text evidence="1">The sequence shown here is derived from an EMBL/GenBank/DDBJ whole genome shotgun (WGS) entry which is preliminary data.</text>
</comment>
<dbReference type="EMBL" id="BMOB01000007">
    <property type="protein sequence ID" value="GGI88168.1"/>
    <property type="molecule type" value="Genomic_DNA"/>
</dbReference>
<organism evidence="1 2">
    <name type="scientific">Legionella impletisoli</name>
    <dbReference type="NCBI Taxonomy" id="343510"/>
    <lineage>
        <taxon>Bacteria</taxon>
        <taxon>Pseudomonadati</taxon>
        <taxon>Pseudomonadota</taxon>
        <taxon>Gammaproteobacteria</taxon>
        <taxon>Legionellales</taxon>
        <taxon>Legionellaceae</taxon>
        <taxon>Legionella</taxon>
    </lineage>
</organism>
<dbReference type="RefSeq" id="WP_131776409.1">
    <property type="nucleotide sequence ID" value="NZ_BMOB01000007.1"/>
</dbReference>
<evidence type="ECO:0008006" key="3">
    <source>
        <dbReference type="Google" id="ProtNLM"/>
    </source>
</evidence>
<proteinExistence type="predicted"/>
<protein>
    <recommendedName>
        <fullName evidence="3">DUF2490 domain-containing protein</fullName>
    </recommendedName>
</protein>
<name>A0A917JUT2_9GAMM</name>
<dbReference type="OrthoDB" id="5381041at2"/>
<reference evidence="1" key="1">
    <citation type="journal article" date="2014" name="Int. J. Syst. Evol. Microbiol.">
        <title>Complete genome sequence of Corynebacterium casei LMG S-19264T (=DSM 44701T), isolated from a smear-ripened cheese.</title>
        <authorList>
            <consortium name="US DOE Joint Genome Institute (JGI-PGF)"/>
            <person name="Walter F."/>
            <person name="Albersmeier A."/>
            <person name="Kalinowski J."/>
            <person name="Ruckert C."/>
        </authorList>
    </citation>
    <scope>NUCLEOTIDE SEQUENCE</scope>
    <source>
        <strain evidence="1">JCM 13919</strain>
    </source>
</reference>
<dbReference type="Proteomes" id="UP000630149">
    <property type="component" value="Unassembled WGS sequence"/>
</dbReference>
<evidence type="ECO:0000313" key="1">
    <source>
        <dbReference type="EMBL" id="GGI88168.1"/>
    </source>
</evidence>
<evidence type="ECO:0000313" key="2">
    <source>
        <dbReference type="Proteomes" id="UP000630149"/>
    </source>
</evidence>
<keyword evidence="2" id="KW-1185">Reference proteome</keyword>
<gene>
    <name evidence="1" type="ORF">GCM10007966_16130</name>
</gene>
<reference evidence="1" key="2">
    <citation type="submission" date="2020-09" db="EMBL/GenBank/DDBJ databases">
        <authorList>
            <person name="Sun Q."/>
            <person name="Ohkuma M."/>
        </authorList>
    </citation>
    <scope>NUCLEOTIDE SEQUENCE</scope>
    <source>
        <strain evidence="1">JCM 13919</strain>
    </source>
</reference>
<dbReference type="Pfam" id="PF10677">
    <property type="entry name" value="DUF2490"/>
    <property type="match status" value="1"/>
</dbReference>
<dbReference type="AlphaFoldDB" id="A0A917JUT2"/>
<dbReference type="InterPro" id="IPR019619">
    <property type="entry name" value="DUF2490"/>
</dbReference>